<dbReference type="PROSITE" id="PS00109">
    <property type="entry name" value="PROTEIN_KINASE_TYR"/>
    <property type="match status" value="1"/>
</dbReference>
<evidence type="ECO:0000313" key="13">
    <source>
        <dbReference type="Proteomes" id="UP000735302"/>
    </source>
</evidence>
<comment type="caution">
    <text evidence="12">The sequence shown here is derived from an EMBL/GenBank/DDBJ whole genome shotgun (WGS) entry which is preliminary data.</text>
</comment>
<dbReference type="Gene3D" id="2.170.300.10">
    <property type="entry name" value="Tie2 ligand-binding domain superfamily"/>
    <property type="match status" value="1"/>
</dbReference>
<dbReference type="InterPro" id="IPR014756">
    <property type="entry name" value="Ig_E-set"/>
</dbReference>
<dbReference type="PROSITE" id="PS01248">
    <property type="entry name" value="EGF_LAM_1"/>
    <property type="match status" value="1"/>
</dbReference>
<dbReference type="CDD" id="cd00603">
    <property type="entry name" value="IPT_PCSR"/>
    <property type="match status" value="1"/>
</dbReference>
<dbReference type="FunFam" id="2.10.25.10:FF:000388">
    <property type="entry name" value="Laminin subunit alpha"/>
    <property type="match status" value="1"/>
</dbReference>
<dbReference type="PROSITE" id="PS50027">
    <property type="entry name" value="EGF_LAM_2"/>
    <property type="match status" value="3"/>
</dbReference>
<dbReference type="FunFam" id="2.10.25.10:FF:000275">
    <property type="entry name" value="usherin"/>
    <property type="match status" value="1"/>
</dbReference>
<comment type="caution">
    <text evidence="7">Lacks conserved residue(s) required for the propagation of feature annotation.</text>
</comment>
<dbReference type="GO" id="GO:0003676">
    <property type="term" value="F:nucleic acid binding"/>
    <property type="evidence" value="ECO:0007669"/>
    <property type="project" value="InterPro"/>
</dbReference>
<dbReference type="SMART" id="SM00429">
    <property type="entry name" value="IPT"/>
    <property type="match status" value="1"/>
</dbReference>
<evidence type="ECO:0000259" key="10">
    <source>
        <dbReference type="PROSITE" id="PS50011"/>
    </source>
</evidence>
<evidence type="ECO:0000256" key="9">
    <source>
        <dbReference type="SAM" id="Phobius"/>
    </source>
</evidence>
<dbReference type="GO" id="GO:0004714">
    <property type="term" value="F:transmembrane receptor protein tyrosine kinase activity"/>
    <property type="evidence" value="ECO:0007669"/>
    <property type="project" value="TreeGrafter"/>
</dbReference>
<evidence type="ECO:0000256" key="4">
    <source>
        <dbReference type="ARBA" id="ARBA00023136"/>
    </source>
</evidence>
<keyword evidence="7" id="KW-1015">Disulfide bond</keyword>
<organism evidence="12 13">
    <name type="scientific">Plakobranchus ocellatus</name>
    <dbReference type="NCBI Taxonomy" id="259542"/>
    <lineage>
        <taxon>Eukaryota</taxon>
        <taxon>Metazoa</taxon>
        <taxon>Spiralia</taxon>
        <taxon>Lophotrochozoa</taxon>
        <taxon>Mollusca</taxon>
        <taxon>Gastropoda</taxon>
        <taxon>Heterobranchia</taxon>
        <taxon>Euthyneura</taxon>
        <taxon>Panpulmonata</taxon>
        <taxon>Sacoglossa</taxon>
        <taxon>Placobranchoidea</taxon>
        <taxon>Plakobranchidae</taxon>
        <taxon>Plakobranchus</taxon>
    </lineage>
</organism>
<dbReference type="SUPFAM" id="SSF81296">
    <property type="entry name" value="E set domains"/>
    <property type="match status" value="1"/>
</dbReference>
<sequence>MEAPVLSFHKKFKVQQSVTKVMATVFWDSRGMILLDILPKGESLNANRCCETLDWLRHAVQRKRPRVLHSGVVLQHNSATPQTAKRTKEWLERYRWDIIPHPAHSPDLAFSDFPLLGHLKRHLGGKKFEDEDELIGEVRDWFSKLDAKFFTQGNARSCTYDDNDGNYKCICDFETNTRGINCGTCELNFARSLSQFGCPNTCSCNMDGVANENDMCDQVNGLCKCKKNVEGPFCDICKPFTYKLEESNPDGCSVCSCNQRGSLLCSNTTGQCQCQDNTVSDKCDRCADDSFGFADGCQLCDCSSAGTLEQRTNCTESGQCACKENVMGLKCNSCKPGFYGLNSNNVMGCVACSCHSIGAENTTCDSLTGQCQCKGGDVTDLACTPVILSIDPTFGPEVGGTLVTIKGRLFGKDTSNVKIFLGDKLQQIISIDESTIVFSTLQYNKTDGSDNKSPSLHLQWKGVNDITNTPLKFEYVSDPMYDFTRNTEVITYQRGGCHVEVYGSNLNNVKKPRLEFTNTARPGVNVYGTCFHKMNHIRCITPNLKSILATSGNNFIMKVLLDGFEAVRDVNVLPDPVLDDAGSIKFQYPFEDSVDLSGKNLKSSCSVSVFLGVINCEIKHLSDTSIQFAPPVSPPGGRKKHIIEVHIGESKMTAGTLEYLELYETTGFIIIVSCIAAAIIIAVVGVIICCCCRIRRNQAPPSSRSTSAKTTTASSNKQSVEVDTRPMNNYSELVTLVDASVAPATSNGHNSLVQMETVVKEHKKGIVNSEAEDNILAEEFLPRVEPGIRDGVKKCYIGAGHFVPGRACIIRGRHIQLVNGTLQRNGAAVQKLTIKSVIHHLTEQNLPTWANLALSECLRLKHFKHNHILSIIGIGANQHTFHIVYPSMTQGTLKAVISDTSKDFSVRQLLGFGQQVAEGIDFLASKDVTHKDVAARNCMMDEYSVVKLSDASFSWDLYPNEYMYDESRERHLPIRWMAPESLQDGYYDMRTDVWSFAVLVWELLTRGCLPFHEVTDSAGVSEYILQGYILGRPDTLSIDVYELLRICWSPENESRPSIATVSRTLSEILEADDDETYANAGELASYQQQHSSGLAASPRHHAGKTSTQP</sequence>
<dbReference type="Gene3D" id="2.60.40.10">
    <property type="entry name" value="Immunoglobulins"/>
    <property type="match status" value="1"/>
</dbReference>
<keyword evidence="5 12" id="KW-0675">Receptor</keyword>
<dbReference type="InterPro" id="IPR008266">
    <property type="entry name" value="Tyr_kinase_AS"/>
</dbReference>
<dbReference type="InterPro" id="IPR013783">
    <property type="entry name" value="Ig-like_fold"/>
</dbReference>
<dbReference type="GO" id="GO:0005886">
    <property type="term" value="C:plasma membrane"/>
    <property type="evidence" value="ECO:0007669"/>
    <property type="project" value="TreeGrafter"/>
</dbReference>
<dbReference type="PANTHER" id="PTHR24416:SF611">
    <property type="entry name" value="TYROSINE-PROTEIN KINASE TRANSMEMBRANE RECEPTOR ROR"/>
    <property type="match status" value="1"/>
</dbReference>
<keyword evidence="2 9" id="KW-0812">Transmembrane</keyword>
<dbReference type="InterPro" id="IPR002049">
    <property type="entry name" value="LE_dom"/>
</dbReference>
<dbReference type="PRINTS" id="PR00011">
    <property type="entry name" value="EGFLAMININ"/>
</dbReference>
<dbReference type="PANTHER" id="PTHR24416">
    <property type="entry name" value="TYROSINE-PROTEIN KINASE RECEPTOR"/>
    <property type="match status" value="1"/>
</dbReference>
<accession>A0AAV3Z5F8</accession>
<dbReference type="AlphaFoldDB" id="A0AAV3Z5F8"/>
<evidence type="ECO:0000256" key="5">
    <source>
        <dbReference type="ARBA" id="ARBA00023170"/>
    </source>
</evidence>
<reference evidence="12 13" key="1">
    <citation type="journal article" date="2021" name="Elife">
        <title>Chloroplast acquisition without the gene transfer in kleptoplastic sea slugs, Plakobranchus ocellatus.</title>
        <authorList>
            <person name="Maeda T."/>
            <person name="Takahashi S."/>
            <person name="Yoshida T."/>
            <person name="Shimamura S."/>
            <person name="Takaki Y."/>
            <person name="Nagai Y."/>
            <person name="Toyoda A."/>
            <person name="Suzuki Y."/>
            <person name="Arimoto A."/>
            <person name="Ishii H."/>
            <person name="Satoh N."/>
            <person name="Nishiyama T."/>
            <person name="Hasebe M."/>
            <person name="Maruyama T."/>
            <person name="Minagawa J."/>
            <person name="Obokata J."/>
            <person name="Shigenobu S."/>
        </authorList>
    </citation>
    <scope>NUCLEOTIDE SEQUENCE [LARGE SCALE GENOMIC DNA]</scope>
</reference>
<dbReference type="Pfam" id="PF00053">
    <property type="entry name" value="EGF_laminin"/>
    <property type="match status" value="4"/>
</dbReference>
<dbReference type="InterPro" id="IPR001245">
    <property type="entry name" value="Ser-Thr/Tyr_kinase_cat_dom"/>
</dbReference>
<dbReference type="Gene3D" id="1.10.510.10">
    <property type="entry name" value="Transferase(Phosphotransferase) domain 1"/>
    <property type="match status" value="1"/>
</dbReference>
<dbReference type="InterPro" id="IPR002909">
    <property type="entry name" value="IPT_dom"/>
</dbReference>
<feature type="region of interest" description="Disordered" evidence="8">
    <location>
        <begin position="698"/>
        <end position="721"/>
    </location>
</feature>
<dbReference type="Pfam" id="PF07714">
    <property type="entry name" value="PK_Tyr_Ser-Thr"/>
    <property type="match status" value="1"/>
</dbReference>
<dbReference type="InterPro" id="IPR000719">
    <property type="entry name" value="Prot_kinase_dom"/>
</dbReference>
<feature type="region of interest" description="Disordered" evidence="8">
    <location>
        <begin position="1079"/>
        <end position="1109"/>
    </location>
</feature>
<gene>
    <name evidence="12" type="ORF">PoB_001704400</name>
</gene>
<dbReference type="GO" id="GO:0005524">
    <property type="term" value="F:ATP binding"/>
    <property type="evidence" value="ECO:0007669"/>
    <property type="project" value="InterPro"/>
</dbReference>
<dbReference type="SUPFAM" id="SSF57196">
    <property type="entry name" value="EGF/Laminin"/>
    <property type="match status" value="2"/>
</dbReference>
<dbReference type="CDD" id="cd00055">
    <property type="entry name" value="EGF_Lam"/>
    <property type="match status" value="4"/>
</dbReference>
<keyword evidence="13" id="KW-1185">Reference proteome</keyword>
<feature type="transmembrane region" description="Helical" evidence="9">
    <location>
        <begin position="668"/>
        <end position="694"/>
    </location>
</feature>
<dbReference type="InterPro" id="IPR001888">
    <property type="entry name" value="Transposase_1"/>
</dbReference>
<evidence type="ECO:0000256" key="2">
    <source>
        <dbReference type="ARBA" id="ARBA00022692"/>
    </source>
</evidence>
<evidence type="ECO:0000259" key="11">
    <source>
        <dbReference type="PROSITE" id="PS50027"/>
    </source>
</evidence>
<dbReference type="InterPro" id="IPR011009">
    <property type="entry name" value="Kinase-like_dom_sf"/>
</dbReference>
<comment type="subcellular location">
    <subcellularLocation>
        <location evidence="1">Membrane</location>
        <topology evidence="1">Single-pass membrane protein</topology>
    </subcellularLocation>
</comment>
<dbReference type="PRINTS" id="PR00109">
    <property type="entry name" value="TYRKINASE"/>
</dbReference>
<feature type="domain" description="Laminin EGF-like" evidence="11">
    <location>
        <begin position="300"/>
        <end position="351"/>
    </location>
</feature>
<evidence type="ECO:0000256" key="3">
    <source>
        <dbReference type="ARBA" id="ARBA00022989"/>
    </source>
</evidence>
<feature type="compositionally biased region" description="Polar residues" evidence="8">
    <location>
        <begin position="1085"/>
        <end position="1094"/>
    </location>
</feature>
<feature type="compositionally biased region" description="Low complexity" evidence="8">
    <location>
        <begin position="702"/>
        <end position="715"/>
    </location>
</feature>
<evidence type="ECO:0000256" key="8">
    <source>
        <dbReference type="SAM" id="MobiDB-lite"/>
    </source>
</evidence>
<dbReference type="Gene3D" id="2.10.25.10">
    <property type="entry name" value="Laminin"/>
    <property type="match status" value="2"/>
</dbReference>
<dbReference type="Pfam" id="PF01833">
    <property type="entry name" value="TIG"/>
    <property type="match status" value="1"/>
</dbReference>
<evidence type="ECO:0000313" key="12">
    <source>
        <dbReference type="EMBL" id="GFN90538.1"/>
    </source>
</evidence>
<feature type="disulfide bond" evidence="7">
    <location>
        <begin position="274"/>
        <end position="283"/>
    </location>
</feature>
<feature type="domain" description="Protein kinase" evidence="10">
    <location>
        <begin position="791"/>
        <end position="1069"/>
    </location>
</feature>
<feature type="disulfide bond" evidence="7">
    <location>
        <begin position="322"/>
        <end position="331"/>
    </location>
</feature>
<keyword evidence="3 9" id="KW-1133">Transmembrane helix</keyword>
<dbReference type="EMBL" id="BLXT01002056">
    <property type="protein sequence ID" value="GFN90538.1"/>
    <property type="molecule type" value="Genomic_DNA"/>
</dbReference>
<dbReference type="InterPro" id="IPR050122">
    <property type="entry name" value="RTK"/>
</dbReference>
<dbReference type="GO" id="GO:0007169">
    <property type="term" value="P:cell surface receptor protein tyrosine kinase signaling pathway"/>
    <property type="evidence" value="ECO:0007669"/>
    <property type="project" value="TreeGrafter"/>
</dbReference>
<dbReference type="InterPro" id="IPR036397">
    <property type="entry name" value="RNaseH_sf"/>
</dbReference>
<feature type="domain" description="Laminin EGF-like" evidence="11">
    <location>
        <begin position="202"/>
        <end position="254"/>
    </location>
</feature>
<evidence type="ECO:0000256" key="1">
    <source>
        <dbReference type="ARBA" id="ARBA00004167"/>
    </source>
</evidence>
<dbReference type="SMART" id="SM00180">
    <property type="entry name" value="EGF_Lam"/>
    <property type="match status" value="3"/>
</dbReference>
<dbReference type="GO" id="GO:0043235">
    <property type="term" value="C:receptor complex"/>
    <property type="evidence" value="ECO:0007669"/>
    <property type="project" value="TreeGrafter"/>
</dbReference>
<feature type="domain" description="Laminin EGF-like" evidence="11">
    <location>
        <begin position="255"/>
        <end position="299"/>
    </location>
</feature>
<dbReference type="SUPFAM" id="SSF56112">
    <property type="entry name" value="Protein kinase-like (PK-like)"/>
    <property type="match status" value="1"/>
</dbReference>
<evidence type="ECO:0000256" key="7">
    <source>
        <dbReference type="PROSITE-ProRule" id="PRU00460"/>
    </source>
</evidence>
<dbReference type="Gene3D" id="3.30.420.10">
    <property type="entry name" value="Ribonuclease H-like superfamily/Ribonuclease H"/>
    <property type="match status" value="1"/>
</dbReference>
<protein>
    <submittedName>
        <fullName evidence="12">Hepatocyte growth factor receptor</fullName>
    </submittedName>
</protein>
<name>A0AAV3Z5F8_9GAST</name>
<dbReference type="Pfam" id="PF01359">
    <property type="entry name" value="Transposase_1"/>
    <property type="match status" value="1"/>
</dbReference>
<keyword evidence="7" id="KW-0424">Laminin EGF-like domain</keyword>
<proteinExistence type="predicted"/>
<evidence type="ECO:0000256" key="6">
    <source>
        <dbReference type="ARBA" id="ARBA00023180"/>
    </source>
</evidence>
<keyword evidence="6" id="KW-0325">Glycoprotein</keyword>
<feature type="disulfide bond" evidence="7">
    <location>
        <begin position="225"/>
        <end position="234"/>
    </location>
</feature>
<dbReference type="Proteomes" id="UP000735302">
    <property type="component" value="Unassembled WGS sequence"/>
</dbReference>
<keyword evidence="4 9" id="KW-0472">Membrane</keyword>
<dbReference type="PROSITE" id="PS50011">
    <property type="entry name" value="PROTEIN_KINASE_DOM"/>
    <property type="match status" value="1"/>
</dbReference>